<dbReference type="RefSeq" id="WP_285186234.1">
    <property type="nucleotide sequence ID" value="NZ_CP126981.1"/>
</dbReference>
<gene>
    <name evidence="2" type="ORF">PT015_17910</name>
</gene>
<dbReference type="PANTHER" id="PTHR33495">
    <property type="entry name" value="ANTI-SIGMA FACTOR ANTAGONIST TM_1081-RELATED-RELATED"/>
    <property type="match status" value="1"/>
</dbReference>
<evidence type="ECO:0000313" key="3">
    <source>
        <dbReference type="Proteomes" id="UP001236585"/>
    </source>
</evidence>
<sequence length="124" mass="13150">MNGPSPLKLAERTDGDAVVISAEGIVDMAAAPTLTEQIRAALRRRPAVLIIDLTKVTFLATAGMSVLMETDRTSKERSIVFRVVADGPVTVMPMQLLGIDDLLAIYPTVDAAREGLPPSTAPAH</sequence>
<evidence type="ECO:0000259" key="1">
    <source>
        <dbReference type="PROSITE" id="PS50801"/>
    </source>
</evidence>
<name>A0ABY8VVE0_9MYCO</name>
<accession>A0ABY8VVE0</accession>
<reference evidence="2 3" key="1">
    <citation type="journal article" date="2023" name="Microbiol. Resour. Announc.">
        <title>Complete Genome Sequence of Mycobacterium wuenschmanii, a novel Nontuberculous Mycobacterium Isolated from a captive population of Amazon Milk Frogs.</title>
        <authorList>
            <person name="Hicks J."/>
            <person name="Zeineldin M."/>
            <person name="Ward H."/>
            <person name="Wuenschmann A."/>
            <person name="Camp P."/>
            <person name="Farrell D."/>
            <person name="Lehman K."/>
            <person name="Thacker T."/>
            <person name="Cuthbert E."/>
        </authorList>
    </citation>
    <scope>NUCLEOTIDE SEQUENCE [LARGE SCALE GENOMIC DNA]</scope>
    <source>
        <strain evidence="2 3">Wuenschmanii</strain>
    </source>
</reference>
<dbReference type="InterPro" id="IPR002645">
    <property type="entry name" value="STAS_dom"/>
</dbReference>
<evidence type="ECO:0000313" key="2">
    <source>
        <dbReference type="EMBL" id="WIM86744.1"/>
    </source>
</evidence>
<dbReference type="CDD" id="cd07043">
    <property type="entry name" value="STAS_anti-anti-sigma_factors"/>
    <property type="match status" value="1"/>
</dbReference>
<dbReference type="InterPro" id="IPR036513">
    <property type="entry name" value="STAS_dom_sf"/>
</dbReference>
<organism evidence="2 3">
    <name type="scientific">Candidatus Mycobacterium wuenschmannii</name>
    <dbReference type="NCBI Taxonomy" id="3027808"/>
    <lineage>
        <taxon>Bacteria</taxon>
        <taxon>Bacillati</taxon>
        <taxon>Actinomycetota</taxon>
        <taxon>Actinomycetes</taxon>
        <taxon>Mycobacteriales</taxon>
        <taxon>Mycobacteriaceae</taxon>
        <taxon>Mycobacterium</taxon>
    </lineage>
</organism>
<dbReference type="Gene3D" id="3.30.750.24">
    <property type="entry name" value="STAS domain"/>
    <property type="match status" value="1"/>
</dbReference>
<protein>
    <submittedName>
        <fullName evidence="2">STAS domain-containing protein</fullName>
    </submittedName>
</protein>
<keyword evidence="3" id="KW-1185">Reference proteome</keyword>
<dbReference type="PROSITE" id="PS50801">
    <property type="entry name" value="STAS"/>
    <property type="match status" value="1"/>
</dbReference>
<dbReference type="SUPFAM" id="SSF52091">
    <property type="entry name" value="SpoIIaa-like"/>
    <property type="match status" value="1"/>
</dbReference>
<dbReference type="EMBL" id="CP126981">
    <property type="protein sequence ID" value="WIM86744.1"/>
    <property type="molecule type" value="Genomic_DNA"/>
</dbReference>
<dbReference type="Pfam" id="PF01740">
    <property type="entry name" value="STAS"/>
    <property type="match status" value="1"/>
</dbReference>
<dbReference type="Proteomes" id="UP001236585">
    <property type="component" value="Chromosome"/>
</dbReference>
<feature type="domain" description="STAS" evidence="1">
    <location>
        <begin position="7"/>
        <end position="116"/>
    </location>
</feature>
<proteinExistence type="predicted"/>
<dbReference type="PANTHER" id="PTHR33495:SF13">
    <property type="entry name" value="ANTI-SIGMA-F FACTOR ANTAGONIST RSFB"/>
    <property type="match status" value="1"/>
</dbReference>